<feature type="compositionally biased region" description="Gly residues" evidence="1">
    <location>
        <begin position="7"/>
        <end position="18"/>
    </location>
</feature>
<dbReference type="Proteomes" id="UP000243900">
    <property type="component" value="Unassembled WGS sequence"/>
</dbReference>
<dbReference type="AlphaFoldDB" id="A0A2P6ARX7"/>
<accession>A0A2P6ARX7</accession>
<name>A0A2P6ARX7_9GAMM</name>
<evidence type="ECO:0000256" key="2">
    <source>
        <dbReference type="SAM" id="Phobius"/>
    </source>
</evidence>
<feature type="transmembrane region" description="Helical" evidence="2">
    <location>
        <begin position="47"/>
        <end position="66"/>
    </location>
</feature>
<evidence type="ECO:0000313" key="3">
    <source>
        <dbReference type="EMBL" id="PQA39020.1"/>
    </source>
</evidence>
<dbReference type="RefSeq" id="WP_206389773.1">
    <property type="nucleotide sequence ID" value="NZ_PTQZ01000159.1"/>
</dbReference>
<gene>
    <name evidence="3" type="ORF">C5O18_06945</name>
</gene>
<dbReference type="SUPFAM" id="SSF52833">
    <property type="entry name" value="Thioredoxin-like"/>
    <property type="match status" value="1"/>
</dbReference>
<protein>
    <submittedName>
        <fullName evidence="3">Uncharacterized protein</fullName>
    </submittedName>
</protein>
<dbReference type="EMBL" id="PTQZ01000159">
    <property type="protein sequence ID" value="PQA39020.1"/>
    <property type="molecule type" value="Genomic_DNA"/>
</dbReference>
<reference evidence="4" key="1">
    <citation type="submission" date="2018-02" db="EMBL/GenBank/DDBJ databases">
        <title>Genome sequencing of Solimonas sp. HR-BB.</title>
        <authorList>
            <person name="Lee Y."/>
            <person name="Jeon C.O."/>
        </authorList>
    </citation>
    <scope>NUCLEOTIDE SEQUENCE [LARGE SCALE GENOMIC DNA]</scope>
    <source>
        <strain evidence="4">HR-E</strain>
    </source>
</reference>
<dbReference type="InterPro" id="IPR036249">
    <property type="entry name" value="Thioredoxin-like_sf"/>
</dbReference>
<keyword evidence="2" id="KW-0472">Membrane</keyword>
<keyword evidence="2" id="KW-1133">Transmembrane helix</keyword>
<proteinExistence type="predicted"/>
<keyword evidence="4" id="KW-1185">Reference proteome</keyword>
<comment type="caution">
    <text evidence="3">The sequence shown here is derived from an EMBL/GenBank/DDBJ whole genome shotgun (WGS) entry which is preliminary data.</text>
</comment>
<feature type="region of interest" description="Disordered" evidence="1">
    <location>
        <begin position="1"/>
        <end position="31"/>
    </location>
</feature>
<keyword evidence="2" id="KW-0812">Transmembrane</keyword>
<organism evidence="3 4">
    <name type="scientific">Amnimonas aquatica</name>
    <dbReference type="NCBI Taxonomy" id="2094561"/>
    <lineage>
        <taxon>Bacteria</taxon>
        <taxon>Pseudomonadati</taxon>
        <taxon>Pseudomonadota</taxon>
        <taxon>Gammaproteobacteria</taxon>
        <taxon>Moraxellales</taxon>
        <taxon>Moraxellaceae</taxon>
        <taxon>Amnimonas</taxon>
    </lineage>
</organism>
<sequence length="125" mass="12729">MSTSETGGSGTGGDGGQGAEAPVPQSPVDVSDLTPAQAERVLGRLALLGRLFVLLIALIIGGVAAWKVFMPRPSSLPVLPLAVDATLTAADGETFALADRPGRIVLLAVLPGDCPSPCPVREHHQ</sequence>
<evidence type="ECO:0000256" key="1">
    <source>
        <dbReference type="SAM" id="MobiDB-lite"/>
    </source>
</evidence>
<feature type="non-terminal residue" evidence="3">
    <location>
        <position position="125"/>
    </location>
</feature>
<evidence type="ECO:0000313" key="4">
    <source>
        <dbReference type="Proteomes" id="UP000243900"/>
    </source>
</evidence>